<evidence type="ECO:0000256" key="1">
    <source>
        <dbReference type="SAM" id="Phobius"/>
    </source>
</evidence>
<feature type="transmembrane region" description="Helical" evidence="1">
    <location>
        <begin position="50"/>
        <end position="72"/>
    </location>
</feature>
<accession>A0A4S8MIA4</accession>
<keyword evidence="3" id="KW-1185">Reference proteome</keyword>
<reference evidence="2 3" key="1">
    <citation type="journal article" date="2019" name="Nat. Ecol. Evol.">
        <title>Megaphylogeny resolves global patterns of mushroom evolution.</title>
        <authorList>
            <person name="Varga T."/>
            <person name="Krizsan K."/>
            <person name="Foldi C."/>
            <person name="Dima B."/>
            <person name="Sanchez-Garcia M."/>
            <person name="Sanchez-Ramirez S."/>
            <person name="Szollosi G.J."/>
            <person name="Szarkandi J.G."/>
            <person name="Papp V."/>
            <person name="Albert L."/>
            <person name="Andreopoulos W."/>
            <person name="Angelini C."/>
            <person name="Antonin V."/>
            <person name="Barry K.W."/>
            <person name="Bougher N.L."/>
            <person name="Buchanan P."/>
            <person name="Buyck B."/>
            <person name="Bense V."/>
            <person name="Catcheside P."/>
            <person name="Chovatia M."/>
            <person name="Cooper J."/>
            <person name="Damon W."/>
            <person name="Desjardin D."/>
            <person name="Finy P."/>
            <person name="Geml J."/>
            <person name="Haridas S."/>
            <person name="Hughes K."/>
            <person name="Justo A."/>
            <person name="Karasinski D."/>
            <person name="Kautmanova I."/>
            <person name="Kiss B."/>
            <person name="Kocsube S."/>
            <person name="Kotiranta H."/>
            <person name="LaButti K.M."/>
            <person name="Lechner B.E."/>
            <person name="Liimatainen K."/>
            <person name="Lipzen A."/>
            <person name="Lukacs Z."/>
            <person name="Mihaltcheva S."/>
            <person name="Morgado L.N."/>
            <person name="Niskanen T."/>
            <person name="Noordeloos M.E."/>
            <person name="Ohm R.A."/>
            <person name="Ortiz-Santana B."/>
            <person name="Ovrebo C."/>
            <person name="Racz N."/>
            <person name="Riley R."/>
            <person name="Savchenko A."/>
            <person name="Shiryaev A."/>
            <person name="Soop K."/>
            <person name="Spirin V."/>
            <person name="Szebenyi C."/>
            <person name="Tomsovsky M."/>
            <person name="Tulloss R.E."/>
            <person name="Uehling J."/>
            <person name="Grigoriev I.V."/>
            <person name="Vagvolgyi C."/>
            <person name="Papp T."/>
            <person name="Martin F.M."/>
            <person name="Miettinen O."/>
            <person name="Hibbett D.S."/>
            <person name="Nagy L.G."/>
        </authorList>
    </citation>
    <scope>NUCLEOTIDE SEQUENCE [LARGE SCALE GENOMIC DNA]</scope>
    <source>
        <strain evidence="2 3">CBS 962.96</strain>
    </source>
</reference>
<feature type="transmembrane region" description="Helical" evidence="1">
    <location>
        <begin position="232"/>
        <end position="250"/>
    </location>
</feature>
<organism evidence="2 3">
    <name type="scientific">Dendrothele bispora (strain CBS 962.96)</name>
    <dbReference type="NCBI Taxonomy" id="1314807"/>
    <lineage>
        <taxon>Eukaryota</taxon>
        <taxon>Fungi</taxon>
        <taxon>Dikarya</taxon>
        <taxon>Basidiomycota</taxon>
        <taxon>Agaricomycotina</taxon>
        <taxon>Agaricomycetes</taxon>
        <taxon>Agaricomycetidae</taxon>
        <taxon>Agaricales</taxon>
        <taxon>Agaricales incertae sedis</taxon>
        <taxon>Dendrothele</taxon>
    </lineage>
</organism>
<protein>
    <submittedName>
        <fullName evidence="2">Uncharacterized protein</fullName>
    </submittedName>
</protein>
<dbReference type="Proteomes" id="UP000297245">
    <property type="component" value="Unassembled WGS sequence"/>
</dbReference>
<dbReference type="OrthoDB" id="2384193at2759"/>
<keyword evidence="1" id="KW-0472">Membrane</keyword>
<proteinExistence type="predicted"/>
<dbReference type="EMBL" id="ML179079">
    <property type="protein sequence ID" value="THV02221.1"/>
    <property type="molecule type" value="Genomic_DNA"/>
</dbReference>
<keyword evidence="1" id="KW-1133">Transmembrane helix</keyword>
<feature type="transmembrane region" description="Helical" evidence="1">
    <location>
        <begin position="146"/>
        <end position="166"/>
    </location>
</feature>
<feature type="transmembrane region" description="Helical" evidence="1">
    <location>
        <begin position="7"/>
        <end position="30"/>
    </location>
</feature>
<name>A0A4S8MIA4_DENBC</name>
<sequence>MAHTSPATFLVWSVASCMLGAFLVYHLWSFDRFKCLKWNHGPNSGPFKRIMIYSYVLSIPCIMAYSLGFAIIKYTEGWVYIPLAGAIVPKPYTEWHPSSRNAILPLYLLFSLGWGLEMITHLEELCFWYFLVNSSSSQENWFQSKYFRIWASGSAFALVYMLLTTILTRSDHLRSEAVMFLAGSLGSFMLTVCFLPVLWKFPFFLKSLKRENVDATTVTRLTKFHELNTIRVVFRFIFCCPLMILGIDGVKPHEHRVNENMFWTDFLAIVSAFGVVISSGITLTIFFPRDIGNEIAKRDALKERTRRRIMWSDRYCRNPNPAQIYSPFAGQTQEMRSHNPSLQIPTPISNVSTDKPWNEAATTVGEFSDSEIHSSTGLVADLTKHCNSHRDLPPLRPNRRTGDDVELGGIGNLTRMNLSRHNKNVSGRVNPVVHTYTSPINFVSNITSDAASRFTFARH</sequence>
<feature type="transmembrane region" description="Helical" evidence="1">
    <location>
        <begin position="106"/>
        <end position="131"/>
    </location>
</feature>
<evidence type="ECO:0000313" key="3">
    <source>
        <dbReference type="Proteomes" id="UP000297245"/>
    </source>
</evidence>
<feature type="transmembrane region" description="Helical" evidence="1">
    <location>
        <begin position="178"/>
        <end position="199"/>
    </location>
</feature>
<keyword evidence="1" id="KW-0812">Transmembrane</keyword>
<dbReference type="AlphaFoldDB" id="A0A4S8MIA4"/>
<gene>
    <name evidence="2" type="ORF">K435DRAFT_836570</name>
</gene>
<evidence type="ECO:0000313" key="2">
    <source>
        <dbReference type="EMBL" id="THV02221.1"/>
    </source>
</evidence>
<feature type="transmembrane region" description="Helical" evidence="1">
    <location>
        <begin position="262"/>
        <end position="287"/>
    </location>
</feature>